<gene>
    <name evidence="4" type="ORF">Mettu_1284</name>
</gene>
<dbReference type="Gene3D" id="3.90.870.20">
    <property type="entry name" value="Carbamoyltransferase, C-terminal domain"/>
    <property type="match status" value="1"/>
</dbReference>
<dbReference type="InterPro" id="IPR031730">
    <property type="entry name" value="Carbam_trans_C"/>
</dbReference>
<evidence type="ECO:0000313" key="4">
    <source>
        <dbReference type="EMBL" id="EGW22470.1"/>
    </source>
</evidence>
<dbReference type="EMBL" id="JH109152">
    <property type="protein sequence ID" value="EGW22470.1"/>
    <property type="molecule type" value="Genomic_DNA"/>
</dbReference>
<evidence type="ECO:0000259" key="3">
    <source>
        <dbReference type="Pfam" id="PF16861"/>
    </source>
</evidence>
<dbReference type="STRING" id="697282.Mettu_1284"/>
<organism evidence="4 5">
    <name type="scientific">Methylobacter tundripaludum (strain ATCC BAA-1195 / DSM 17260 / SV96)</name>
    <dbReference type="NCBI Taxonomy" id="697282"/>
    <lineage>
        <taxon>Bacteria</taxon>
        <taxon>Pseudomonadati</taxon>
        <taxon>Pseudomonadota</taxon>
        <taxon>Gammaproteobacteria</taxon>
        <taxon>Methylococcales</taxon>
        <taxon>Methylococcaceae</taxon>
        <taxon>Methylobacter</taxon>
    </lineage>
</organism>
<feature type="domain" description="Carbamoyltransferase C-terminal" evidence="3">
    <location>
        <begin position="390"/>
        <end position="552"/>
    </location>
</feature>
<dbReference type="HOGENOM" id="CLU_014411_2_0_6"/>
<dbReference type="Pfam" id="PF02543">
    <property type="entry name" value="Carbam_trans_N"/>
    <property type="match status" value="1"/>
</dbReference>
<dbReference type="CDD" id="cd24100">
    <property type="entry name" value="ASKHA_NBD_MJ1051-like_N"/>
    <property type="match status" value="1"/>
</dbReference>
<dbReference type="GO" id="GO:0016740">
    <property type="term" value="F:transferase activity"/>
    <property type="evidence" value="ECO:0007669"/>
    <property type="project" value="UniProtKB-KW"/>
</dbReference>
<comment type="similarity">
    <text evidence="1">Belongs to the NodU/CmcH family.</text>
</comment>
<dbReference type="InterPro" id="IPR043129">
    <property type="entry name" value="ATPase_NBD"/>
</dbReference>
<dbReference type="Pfam" id="PF16861">
    <property type="entry name" value="Carbam_trans_C"/>
    <property type="match status" value="1"/>
</dbReference>
<dbReference type="RefSeq" id="WP_006890441.1">
    <property type="nucleotide sequence ID" value="NZ_JH109152.1"/>
</dbReference>
<evidence type="ECO:0000313" key="5">
    <source>
        <dbReference type="Proteomes" id="UP000004664"/>
    </source>
</evidence>
<proteinExistence type="inferred from homology"/>
<evidence type="ECO:0000256" key="1">
    <source>
        <dbReference type="ARBA" id="ARBA00006129"/>
    </source>
</evidence>
<protein>
    <submittedName>
        <fullName evidence="4">Carbamoyltransferase</fullName>
    </submittedName>
</protein>
<keyword evidence="5" id="KW-1185">Reference proteome</keyword>
<reference evidence="4 5" key="1">
    <citation type="submission" date="2011-06" db="EMBL/GenBank/DDBJ databases">
        <title>Genomic sequence of Methylobacter tundripaludum SV96.</title>
        <authorList>
            <consortium name="US DOE Joint Genome Institute"/>
            <person name="Lucas S."/>
            <person name="Han J."/>
            <person name="Lapidus A."/>
            <person name="Cheng J.-F."/>
            <person name="Goodwin L."/>
            <person name="Pitluck S."/>
            <person name="Held B."/>
            <person name="Detter J.C."/>
            <person name="Han C."/>
            <person name="Tapia R."/>
            <person name="Land M."/>
            <person name="Hauser L."/>
            <person name="Kyrpides N."/>
            <person name="Ivanova N."/>
            <person name="Ovchinnikova G."/>
            <person name="Pagani I."/>
            <person name="Klotz M.G."/>
            <person name="Dispirito A.A."/>
            <person name="Murrell J.C."/>
            <person name="Dunfield P."/>
            <person name="Kalyuzhnaya M.G."/>
            <person name="Svenning M."/>
            <person name="Trotsenko Y.A."/>
            <person name="Stein L.Y."/>
            <person name="Woyke T."/>
        </authorList>
    </citation>
    <scope>NUCLEOTIDE SEQUENCE [LARGE SCALE GENOMIC DNA]</scope>
    <source>
        <strain evidence="5">ATCC BAA-1195 / DSM 17260 / SV96</strain>
    </source>
</reference>
<dbReference type="SUPFAM" id="SSF53067">
    <property type="entry name" value="Actin-like ATPase domain"/>
    <property type="match status" value="1"/>
</dbReference>
<dbReference type="Gene3D" id="3.30.420.40">
    <property type="match status" value="2"/>
</dbReference>
<dbReference type="InterPro" id="IPR003696">
    <property type="entry name" value="Carbtransf_dom"/>
</dbReference>
<name>G3ISZ6_METTV</name>
<keyword evidence="4" id="KW-0808">Transferase</keyword>
<dbReference type="Proteomes" id="UP000004664">
    <property type="component" value="Unassembled WGS sequence"/>
</dbReference>
<evidence type="ECO:0000259" key="2">
    <source>
        <dbReference type="Pfam" id="PF02543"/>
    </source>
</evidence>
<dbReference type="InterPro" id="IPR038152">
    <property type="entry name" value="Carbam_trans_C_sf"/>
</dbReference>
<dbReference type="PANTHER" id="PTHR34847">
    <property type="entry name" value="NODULATION PROTEIN U"/>
    <property type="match status" value="1"/>
</dbReference>
<dbReference type="InterPro" id="IPR051338">
    <property type="entry name" value="NodU/CmcH_Carbamoyltrnsfr"/>
</dbReference>
<dbReference type="PANTHER" id="PTHR34847:SF1">
    <property type="entry name" value="NODULATION PROTEIN U"/>
    <property type="match status" value="1"/>
</dbReference>
<feature type="domain" description="Carbamoyltransferase" evidence="2">
    <location>
        <begin position="3"/>
        <end position="336"/>
    </location>
</feature>
<sequence>MNILGITSGSESGACLFQNSQIKLAVSEERLSRKKFDDAFPTQSINWILKESNLSAGDIDLICYGFSQDFTDSAAEQAYINALLSAEPALNATASAIIEQRIDTEREIDGAKRREFFDAIRQRFPDKIIYNCSHHQSHQAAAFAPSPFQDALIITADGRGDFKSLTISRAGKTSGIQELYASPSWRSLGYFYGRITHLCGFTPNRHEGKITGLAAYGNPEAAQTLIEKIIHLENGLICPAFGEFYTPFFTNYSTALTEQSEIYSRNDLSAAAQQQLENIVCNLIEKHATETGLRQICLAGGVFSNVKLNQKIRQLDCVDEVFVYPAMSDGGICIGSVYHYQLSKAEQVAVIDHVYLGPTCELYTAAADDFQRHCIQTTVESQPIDKLITLLEKQAIVGLVSGRSEFGPRALGNRSIIASAFDKNITAQINRKLQRDDFMPFAPSIAEDFAGHCLKNYQSSCVSANFMTLSFPVTEEFALNSPAAIHVDNTVRPHIVTRKSNPFFYDLLIAWHEKTGGLCLLNTSFNIHEEPIVNSVHDIIRALEKNAVDLVFSPPNLFLNKSQKTLL</sequence>
<dbReference type="AlphaFoldDB" id="G3ISZ6"/>
<dbReference type="eggNOG" id="COG2192">
    <property type="taxonomic scope" value="Bacteria"/>
</dbReference>
<accession>G3ISZ6</accession>
<dbReference type="OrthoDB" id="9780777at2"/>